<proteinExistence type="predicted"/>
<dbReference type="EMBL" id="CCAG010013859">
    <property type="status" value="NOT_ANNOTATED_CDS"/>
    <property type="molecule type" value="Genomic_DNA"/>
</dbReference>
<accession>A0A905AW04</accession>
<dbReference type="Proteomes" id="UP000092444">
    <property type="component" value="Unassembled WGS sequence"/>
</dbReference>
<protein>
    <submittedName>
        <fullName evidence="1">Uncharacterized protein</fullName>
    </submittedName>
</protein>
<evidence type="ECO:0000313" key="1">
    <source>
        <dbReference type="EnsemblMetazoa" id="GMOY013394-PA"/>
    </source>
</evidence>
<dbReference type="EnsemblMetazoa" id="GMOY013394-RA">
    <property type="protein sequence ID" value="GMOY013394-PA"/>
    <property type="gene ID" value="GMOY013394"/>
</dbReference>
<reference evidence="1" key="1">
    <citation type="submission" date="2022-10" db="UniProtKB">
        <authorList>
            <consortium name="EnsemblMetazoa"/>
        </authorList>
    </citation>
    <scope>IDENTIFICATION</scope>
    <source>
        <strain evidence="1">Yale</strain>
    </source>
</reference>
<name>A0A905AW04_GLOMM</name>
<dbReference type="AlphaFoldDB" id="A0A905AW04"/>
<organism evidence="1 2">
    <name type="scientific">Glossina morsitans morsitans</name>
    <name type="common">Savannah tsetse fly</name>
    <dbReference type="NCBI Taxonomy" id="37546"/>
    <lineage>
        <taxon>Eukaryota</taxon>
        <taxon>Metazoa</taxon>
        <taxon>Ecdysozoa</taxon>
        <taxon>Arthropoda</taxon>
        <taxon>Hexapoda</taxon>
        <taxon>Insecta</taxon>
        <taxon>Pterygota</taxon>
        <taxon>Neoptera</taxon>
        <taxon>Endopterygota</taxon>
        <taxon>Diptera</taxon>
        <taxon>Brachycera</taxon>
        <taxon>Muscomorpha</taxon>
        <taxon>Hippoboscoidea</taxon>
        <taxon>Glossinidae</taxon>
        <taxon>Glossina</taxon>
    </lineage>
</organism>
<sequence length="134" mass="16163">MVRKTLYELKQRKLWWQRNLEVPCSDERIEILHDMEKRKIQRTYYVDDECKSSSNVSMTARSPEQFKGRASQRQRVSTWKYPDSVVEEEGFPKRTYRMPFETMMDTFGKSEDQEVFESHDIYNAAIEDDFEIVT</sequence>
<evidence type="ECO:0000313" key="2">
    <source>
        <dbReference type="Proteomes" id="UP000092444"/>
    </source>
</evidence>
<keyword evidence="2" id="KW-1185">Reference proteome</keyword>